<sequence length="142" mass="16515">MSCASYIHQRPTAQAARQYFEVAHTTQAKSSDPQARCCYPSKRCENLRALKRNGQLHRFCELRRAKANSNQRNLESRREASEMVELPPIDEYMQQLNEQYDLFVKEEQQRGELPPSDLLMRLDLDEDDLRVLAAVLSVDDEV</sequence>
<accession>K3W7M9</accession>
<keyword evidence="2" id="KW-1185">Reference proteome</keyword>
<dbReference type="HOGENOM" id="CLU_100038_2_0_1"/>
<name>K3W7M9_GLOUD</name>
<evidence type="ECO:0000313" key="1">
    <source>
        <dbReference type="EnsemblProtists" id="PYU1_T000970"/>
    </source>
</evidence>
<dbReference type="Proteomes" id="UP000019132">
    <property type="component" value="Unassembled WGS sequence"/>
</dbReference>
<proteinExistence type="predicted"/>
<reference evidence="1" key="3">
    <citation type="submission" date="2015-02" db="UniProtKB">
        <authorList>
            <consortium name="EnsemblProtists"/>
        </authorList>
    </citation>
    <scope>IDENTIFICATION</scope>
    <source>
        <strain evidence="1">DAOM BR144</strain>
    </source>
</reference>
<dbReference type="EnsemblProtists" id="PYU1_T000970">
    <property type="protein sequence ID" value="PYU1_T000970"/>
    <property type="gene ID" value="PYU1_G000970"/>
</dbReference>
<dbReference type="VEuPathDB" id="FungiDB:PYU1_G000970"/>
<reference evidence="2" key="2">
    <citation type="submission" date="2010-04" db="EMBL/GenBank/DDBJ databases">
        <authorList>
            <person name="Buell R."/>
            <person name="Hamilton J."/>
            <person name="Hostetler J."/>
        </authorList>
    </citation>
    <scope>NUCLEOTIDE SEQUENCE [LARGE SCALE GENOMIC DNA]</scope>
    <source>
        <strain evidence="2">DAOM:BR144</strain>
    </source>
</reference>
<evidence type="ECO:0000313" key="2">
    <source>
        <dbReference type="Proteomes" id="UP000019132"/>
    </source>
</evidence>
<dbReference type="eggNOG" id="ENOG502T3S3">
    <property type="taxonomic scope" value="Eukaryota"/>
</dbReference>
<dbReference type="AlphaFoldDB" id="K3W7M9"/>
<dbReference type="InParanoid" id="K3W7M9"/>
<organism evidence="1 2">
    <name type="scientific">Globisporangium ultimum (strain ATCC 200006 / CBS 805.95 / DAOM BR144)</name>
    <name type="common">Pythium ultimum</name>
    <dbReference type="NCBI Taxonomy" id="431595"/>
    <lineage>
        <taxon>Eukaryota</taxon>
        <taxon>Sar</taxon>
        <taxon>Stramenopiles</taxon>
        <taxon>Oomycota</taxon>
        <taxon>Peronosporomycetes</taxon>
        <taxon>Pythiales</taxon>
        <taxon>Pythiaceae</taxon>
        <taxon>Globisporangium</taxon>
    </lineage>
</organism>
<dbReference type="EMBL" id="GL376620">
    <property type="status" value="NOT_ANNOTATED_CDS"/>
    <property type="molecule type" value="Genomic_DNA"/>
</dbReference>
<reference evidence="2" key="1">
    <citation type="journal article" date="2010" name="Genome Biol.">
        <title>Genome sequence of the necrotrophic plant pathogen Pythium ultimum reveals original pathogenicity mechanisms and effector repertoire.</title>
        <authorList>
            <person name="Levesque C.A."/>
            <person name="Brouwer H."/>
            <person name="Cano L."/>
            <person name="Hamilton J.P."/>
            <person name="Holt C."/>
            <person name="Huitema E."/>
            <person name="Raffaele S."/>
            <person name="Robideau G.P."/>
            <person name="Thines M."/>
            <person name="Win J."/>
            <person name="Zerillo M.M."/>
            <person name="Beakes G.W."/>
            <person name="Boore J.L."/>
            <person name="Busam D."/>
            <person name="Dumas B."/>
            <person name="Ferriera S."/>
            <person name="Fuerstenberg S.I."/>
            <person name="Gachon C.M."/>
            <person name="Gaulin E."/>
            <person name="Govers F."/>
            <person name="Grenville-Briggs L."/>
            <person name="Horner N."/>
            <person name="Hostetler J."/>
            <person name="Jiang R.H."/>
            <person name="Johnson J."/>
            <person name="Krajaejun T."/>
            <person name="Lin H."/>
            <person name="Meijer H.J."/>
            <person name="Moore B."/>
            <person name="Morris P."/>
            <person name="Phuntmart V."/>
            <person name="Puiu D."/>
            <person name="Shetty J."/>
            <person name="Stajich J.E."/>
            <person name="Tripathy S."/>
            <person name="Wawra S."/>
            <person name="van West P."/>
            <person name="Whitty B.R."/>
            <person name="Coutinho P.M."/>
            <person name="Henrissat B."/>
            <person name="Martin F."/>
            <person name="Thomas P.D."/>
            <person name="Tyler B.M."/>
            <person name="De Vries R.P."/>
            <person name="Kamoun S."/>
            <person name="Yandell M."/>
            <person name="Tisserat N."/>
            <person name="Buell C.R."/>
        </authorList>
    </citation>
    <scope>NUCLEOTIDE SEQUENCE</scope>
    <source>
        <strain evidence="2">DAOM:BR144</strain>
    </source>
</reference>
<protein>
    <submittedName>
        <fullName evidence="1">Uncharacterized protein</fullName>
    </submittedName>
</protein>